<accession>A0ABZ3EQ69</accession>
<name>A0ABZ3EQ69_9FIRM</name>
<reference evidence="2 3" key="1">
    <citation type="submission" date="2024-02" db="EMBL/GenBank/DDBJ databases">
        <title>Bacterial strain from lacustrine sediment.</title>
        <authorList>
            <person name="Petit C."/>
            <person name="Fadhlaoui K."/>
        </authorList>
    </citation>
    <scope>NUCLEOTIDE SEQUENCE [LARGE SCALE GENOMIC DNA]</scope>
    <source>
        <strain evidence="2 3">IPX-CK</strain>
    </source>
</reference>
<sequence>MKKKVMLITLAIMIFLIAIGIFVLVNASAYGWDAANAAVNANGGSMDTERMYMIAASVTKSYQIIGGNILALGGLGTLLFAYDFYKKISK</sequence>
<evidence type="ECO:0000313" key="3">
    <source>
        <dbReference type="Proteomes" id="UP001451571"/>
    </source>
</evidence>
<organism evidence="2 3">
    <name type="scientific">Kineothrix sedimenti</name>
    <dbReference type="NCBI Taxonomy" id="3123317"/>
    <lineage>
        <taxon>Bacteria</taxon>
        <taxon>Bacillati</taxon>
        <taxon>Bacillota</taxon>
        <taxon>Clostridia</taxon>
        <taxon>Lachnospirales</taxon>
        <taxon>Lachnospiraceae</taxon>
        <taxon>Kineothrix</taxon>
    </lineage>
</organism>
<protein>
    <submittedName>
        <fullName evidence="2">Uncharacterized protein</fullName>
    </submittedName>
</protein>
<feature type="transmembrane region" description="Helical" evidence="1">
    <location>
        <begin position="61"/>
        <end position="85"/>
    </location>
</feature>
<keyword evidence="3" id="KW-1185">Reference proteome</keyword>
<keyword evidence="1" id="KW-0812">Transmembrane</keyword>
<evidence type="ECO:0000256" key="1">
    <source>
        <dbReference type="SAM" id="Phobius"/>
    </source>
</evidence>
<proteinExistence type="predicted"/>
<dbReference type="Proteomes" id="UP001451571">
    <property type="component" value="Chromosome"/>
</dbReference>
<evidence type="ECO:0000313" key="2">
    <source>
        <dbReference type="EMBL" id="XAH72338.1"/>
    </source>
</evidence>
<keyword evidence="1" id="KW-0472">Membrane</keyword>
<dbReference type="EMBL" id="CP146256">
    <property type="protein sequence ID" value="XAH72338.1"/>
    <property type="molecule type" value="Genomic_DNA"/>
</dbReference>
<dbReference type="RefSeq" id="WP_342755955.1">
    <property type="nucleotide sequence ID" value="NZ_CP146256.1"/>
</dbReference>
<gene>
    <name evidence="2" type="ORF">V6984_12450</name>
</gene>
<keyword evidence="1" id="KW-1133">Transmembrane helix</keyword>